<proteinExistence type="predicted"/>
<keyword evidence="2" id="KW-1185">Reference proteome</keyword>
<comment type="caution">
    <text evidence="1">The sequence shown here is derived from an EMBL/GenBank/DDBJ whole genome shotgun (WGS) entry which is preliminary data.</text>
</comment>
<sequence>MQEGVSSTIESFSHLAKDSPLVHYNDSNEQSKVEKLLGGGKDILLWRDEKKSFTYFLALVVLFYWFFLFGRTFTSSVANLLLLVSIALFGYGFLPSNM</sequence>
<organism evidence="1 2">
    <name type="scientific">Pistacia atlantica</name>
    <dbReference type="NCBI Taxonomy" id="434234"/>
    <lineage>
        <taxon>Eukaryota</taxon>
        <taxon>Viridiplantae</taxon>
        <taxon>Streptophyta</taxon>
        <taxon>Embryophyta</taxon>
        <taxon>Tracheophyta</taxon>
        <taxon>Spermatophyta</taxon>
        <taxon>Magnoliopsida</taxon>
        <taxon>eudicotyledons</taxon>
        <taxon>Gunneridae</taxon>
        <taxon>Pentapetalae</taxon>
        <taxon>rosids</taxon>
        <taxon>malvids</taxon>
        <taxon>Sapindales</taxon>
        <taxon>Anacardiaceae</taxon>
        <taxon>Pistacia</taxon>
    </lineage>
</organism>
<accession>A0ACC1B4T1</accession>
<dbReference type="Proteomes" id="UP001164250">
    <property type="component" value="Chromosome 7"/>
</dbReference>
<evidence type="ECO:0000313" key="2">
    <source>
        <dbReference type="Proteomes" id="UP001164250"/>
    </source>
</evidence>
<gene>
    <name evidence="1" type="ORF">Patl1_26474</name>
</gene>
<protein>
    <submittedName>
        <fullName evidence="1">Uncharacterized protein</fullName>
    </submittedName>
</protein>
<evidence type="ECO:0000313" key="1">
    <source>
        <dbReference type="EMBL" id="KAJ0093912.1"/>
    </source>
</evidence>
<reference evidence="2" key="1">
    <citation type="journal article" date="2023" name="G3 (Bethesda)">
        <title>Genome assembly and association tests identify interacting loci associated with vigor, precocity, and sex in interspecific pistachio rootstocks.</title>
        <authorList>
            <person name="Palmer W."/>
            <person name="Jacygrad E."/>
            <person name="Sagayaradj S."/>
            <person name="Cavanaugh K."/>
            <person name="Han R."/>
            <person name="Bertier L."/>
            <person name="Beede B."/>
            <person name="Kafkas S."/>
            <person name="Golino D."/>
            <person name="Preece J."/>
            <person name="Michelmore R."/>
        </authorList>
    </citation>
    <scope>NUCLEOTIDE SEQUENCE [LARGE SCALE GENOMIC DNA]</scope>
</reference>
<name>A0ACC1B4T1_9ROSI</name>
<dbReference type="EMBL" id="CM047903">
    <property type="protein sequence ID" value="KAJ0093912.1"/>
    <property type="molecule type" value="Genomic_DNA"/>
</dbReference>